<dbReference type="PROSITE" id="PS50042">
    <property type="entry name" value="CNMP_BINDING_3"/>
    <property type="match status" value="1"/>
</dbReference>
<dbReference type="RefSeq" id="WP_090554190.1">
    <property type="nucleotide sequence ID" value="NZ_FNRA01000001.1"/>
</dbReference>
<reference evidence="2 3" key="1">
    <citation type="submission" date="2016-10" db="EMBL/GenBank/DDBJ databases">
        <authorList>
            <person name="de Groot N.N."/>
        </authorList>
    </citation>
    <scope>NUCLEOTIDE SEQUENCE [LARGE SCALE GENOMIC DNA]</scope>
    <source>
        <strain evidence="2 3">DSM 19033</strain>
    </source>
</reference>
<keyword evidence="3" id="KW-1185">Reference proteome</keyword>
<feature type="domain" description="Cyclic nucleotide-binding" evidence="1">
    <location>
        <begin position="20"/>
        <end position="125"/>
    </location>
</feature>
<organism evidence="2 3">
    <name type="scientific">Pedobacter hartonius</name>
    <dbReference type="NCBI Taxonomy" id="425514"/>
    <lineage>
        <taxon>Bacteria</taxon>
        <taxon>Pseudomonadati</taxon>
        <taxon>Bacteroidota</taxon>
        <taxon>Sphingobacteriia</taxon>
        <taxon>Sphingobacteriales</taxon>
        <taxon>Sphingobacteriaceae</taxon>
        <taxon>Pedobacter</taxon>
    </lineage>
</organism>
<dbReference type="OrthoDB" id="680421at2"/>
<keyword evidence="2" id="KW-0418">Kinase</keyword>
<dbReference type="SUPFAM" id="SSF51206">
    <property type="entry name" value="cAMP-binding domain-like"/>
    <property type="match status" value="1"/>
</dbReference>
<dbReference type="Pfam" id="PF00027">
    <property type="entry name" value="cNMP_binding"/>
    <property type="match status" value="1"/>
</dbReference>
<dbReference type="GO" id="GO:0016301">
    <property type="term" value="F:kinase activity"/>
    <property type="evidence" value="ECO:0007669"/>
    <property type="project" value="UniProtKB-KW"/>
</dbReference>
<evidence type="ECO:0000259" key="1">
    <source>
        <dbReference type="PROSITE" id="PS50042"/>
    </source>
</evidence>
<evidence type="ECO:0000313" key="2">
    <source>
        <dbReference type="EMBL" id="SDZ82606.1"/>
    </source>
</evidence>
<name>A0A1H3W6B7_9SPHI</name>
<keyword evidence="2" id="KW-0808">Transferase</keyword>
<dbReference type="InterPro" id="IPR000595">
    <property type="entry name" value="cNMP-bd_dom"/>
</dbReference>
<dbReference type="InterPro" id="IPR018490">
    <property type="entry name" value="cNMP-bd_dom_sf"/>
</dbReference>
<protein>
    <submittedName>
        <fullName evidence="2">cAMP-binding domain of CRP or a regulatory subunit of cAMP-dependent protein kinases</fullName>
    </submittedName>
</protein>
<dbReference type="CDD" id="cd00038">
    <property type="entry name" value="CAP_ED"/>
    <property type="match status" value="1"/>
</dbReference>
<sequence>MLKHKLYEVLFSVSHLPDELKDNSKREELIKVVESQLSVRSLKKNQVILSPGYIADHIYFLEAGTARGYFYDGEGKEHTLYMWDERSIITDSMSYFSDQPTDLYIEVSQNSTLLSLSREKLREIISAFPYLEVVIDSIFFNDFLACRKRIMDLISLNPVDRYNNLTRSFPKVDLKFQQQDIASYLGTSRQTLSRSKKGEHL</sequence>
<proteinExistence type="predicted"/>
<dbReference type="Proteomes" id="UP000198850">
    <property type="component" value="Unassembled WGS sequence"/>
</dbReference>
<dbReference type="Gene3D" id="2.60.120.10">
    <property type="entry name" value="Jelly Rolls"/>
    <property type="match status" value="1"/>
</dbReference>
<dbReference type="InterPro" id="IPR014710">
    <property type="entry name" value="RmlC-like_jellyroll"/>
</dbReference>
<dbReference type="InterPro" id="IPR036388">
    <property type="entry name" value="WH-like_DNA-bd_sf"/>
</dbReference>
<dbReference type="AlphaFoldDB" id="A0A1H3W6B7"/>
<gene>
    <name evidence="2" type="ORF">SAMN05443550_101116</name>
</gene>
<dbReference type="Gene3D" id="1.10.10.10">
    <property type="entry name" value="Winged helix-like DNA-binding domain superfamily/Winged helix DNA-binding domain"/>
    <property type="match status" value="1"/>
</dbReference>
<evidence type="ECO:0000313" key="3">
    <source>
        <dbReference type="Proteomes" id="UP000198850"/>
    </source>
</evidence>
<accession>A0A1H3W6B7</accession>
<dbReference type="STRING" id="425514.SAMN05443550_101116"/>
<dbReference type="EMBL" id="FNRA01000001">
    <property type="protein sequence ID" value="SDZ82606.1"/>
    <property type="molecule type" value="Genomic_DNA"/>
</dbReference>